<dbReference type="PANTHER" id="PTHR47447:SF17">
    <property type="entry name" value="OS12G0638900 PROTEIN"/>
    <property type="match status" value="1"/>
</dbReference>
<organism evidence="2 3">
    <name type="scientific">Polarella glacialis</name>
    <name type="common">Dinoflagellate</name>
    <dbReference type="NCBI Taxonomy" id="89957"/>
    <lineage>
        <taxon>Eukaryota</taxon>
        <taxon>Sar</taxon>
        <taxon>Alveolata</taxon>
        <taxon>Dinophyceae</taxon>
        <taxon>Suessiales</taxon>
        <taxon>Suessiaceae</taxon>
        <taxon>Polarella</taxon>
    </lineage>
</organism>
<evidence type="ECO:0000313" key="2">
    <source>
        <dbReference type="EMBL" id="CAE8734624.1"/>
    </source>
</evidence>
<dbReference type="Proteomes" id="UP000626109">
    <property type="component" value="Unassembled WGS sequence"/>
</dbReference>
<dbReference type="PANTHER" id="PTHR47447">
    <property type="entry name" value="OS03G0856100 PROTEIN"/>
    <property type="match status" value="1"/>
</dbReference>
<dbReference type="Pfam" id="PF01535">
    <property type="entry name" value="PPR"/>
    <property type="match status" value="3"/>
</dbReference>
<comment type="caution">
    <text evidence="2">The sequence shown here is derived from an EMBL/GenBank/DDBJ whole genome shotgun (WGS) entry which is preliminary data.</text>
</comment>
<name>A0A813LNT2_POLGL</name>
<feature type="non-terminal residue" evidence="2">
    <location>
        <position position="1"/>
    </location>
</feature>
<protein>
    <submittedName>
        <fullName evidence="2">Uncharacterized protein</fullName>
    </submittedName>
</protein>
<accession>A0A813LNT2</accession>
<dbReference type="InterPro" id="IPR002885">
    <property type="entry name" value="PPR_rpt"/>
</dbReference>
<evidence type="ECO:0000256" key="1">
    <source>
        <dbReference type="ARBA" id="ARBA00022737"/>
    </source>
</evidence>
<dbReference type="InterPro" id="IPR011990">
    <property type="entry name" value="TPR-like_helical_dom_sf"/>
</dbReference>
<gene>
    <name evidence="2" type="ORF">PGLA2088_LOCUS47395</name>
</gene>
<dbReference type="Gene3D" id="1.25.40.10">
    <property type="entry name" value="Tetratricopeptide repeat domain"/>
    <property type="match status" value="1"/>
</dbReference>
<keyword evidence="1" id="KW-0677">Repeat</keyword>
<evidence type="ECO:0000313" key="3">
    <source>
        <dbReference type="Proteomes" id="UP000626109"/>
    </source>
</evidence>
<dbReference type="AlphaFoldDB" id="A0A813LNT2"/>
<dbReference type="EMBL" id="CAJNNW010036465">
    <property type="protein sequence ID" value="CAE8734624.1"/>
    <property type="molecule type" value="Genomic_DNA"/>
</dbReference>
<sequence length="134" mass="14604">MSKLTATIQGFGRRRLWQQALAVVREIGPEEKLNLRHYGALLAACEKASQWQLALEVFQELQLVAGPPDLAARGAALGACARAGRWREALHLLGSEDVDALACAGVIRACARGTRWQHALVLFDEMGRDGSHFA</sequence>
<proteinExistence type="predicted"/>
<reference evidence="2" key="1">
    <citation type="submission" date="2021-02" db="EMBL/GenBank/DDBJ databases">
        <authorList>
            <person name="Dougan E. K."/>
            <person name="Rhodes N."/>
            <person name="Thang M."/>
            <person name="Chan C."/>
        </authorList>
    </citation>
    <scope>NUCLEOTIDE SEQUENCE</scope>
</reference>
<dbReference type="NCBIfam" id="TIGR00756">
    <property type="entry name" value="PPR"/>
    <property type="match status" value="1"/>
</dbReference>